<accession>A0A5E7H835</accession>
<gene>
    <name evidence="1" type="ORF">PS847_00759</name>
</gene>
<sequence length="89" mass="10013">MLRMGTIIQAKSVFLAHGRDFISADLDLGARDVFEFVKTIFGLGLRHVLSQVLGAVLQRHHGLGRTAAQRQQGCDCYRNTQHLDFHTHL</sequence>
<dbReference type="Proteomes" id="UP000326067">
    <property type="component" value="Unassembled WGS sequence"/>
</dbReference>
<dbReference type="AlphaFoldDB" id="A0A5E7H835"/>
<evidence type="ECO:0000313" key="1">
    <source>
        <dbReference type="EMBL" id="VVO60321.1"/>
    </source>
</evidence>
<reference evidence="1 2" key="1">
    <citation type="submission" date="2019-09" db="EMBL/GenBank/DDBJ databases">
        <authorList>
            <person name="Chandra G."/>
            <person name="Truman W A."/>
        </authorList>
    </citation>
    <scope>NUCLEOTIDE SEQUENCE [LARGE SCALE GENOMIC DNA]</scope>
    <source>
        <strain evidence="1">PS847</strain>
    </source>
</reference>
<name>A0A5E7H835_PSEFL</name>
<dbReference type="EMBL" id="CABVIC010000001">
    <property type="protein sequence ID" value="VVO60321.1"/>
    <property type="molecule type" value="Genomic_DNA"/>
</dbReference>
<organism evidence="1 2">
    <name type="scientific">Pseudomonas fluorescens</name>
    <dbReference type="NCBI Taxonomy" id="294"/>
    <lineage>
        <taxon>Bacteria</taxon>
        <taxon>Pseudomonadati</taxon>
        <taxon>Pseudomonadota</taxon>
        <taxon>Gammaproteobacteria</taxon>
        <taxon>Pseudomonadales</taxon>
        <taxon>Pseudomonadaceae</taxon>
        <taxon>Pseudomonas</taxon>
    </lineage>
</organism>
<protein>
    <submittedName>
        <fullName evidence="1">Uncharacterized protein</fullName>
    </submittedName>
</protein>
<evidence type="ECO:0000313" key="2">
    <source>
        <dbReference type="Proteomes" id="UP000326067"/>
    </source>
</evidence>
<proteinExistence type="predicted"/>